<dbReference type="GO" id="GO:0005886">
    <property type="term" value="C:plasma membrane"/>
    <property type="evidence" value="ECO:0007669"/>
    <property type="project" value="UniProtKB-SubCell"/>
</dbReference>
<evidence type="ECO:0000313" key="17">
    <source>
        <dbReference type="Proteomes" id="UP000028875"/>
    </source>
</evidence>
<dbReference type="Pfam" id="PF00448">
    <property type="entry name" value="SRP54"/>
    <property type="match status" value="1"/>
</dbReference>
<dbReference type="GO" id="GO:0044781">
    <property type="term" value="P:bacterial-type flagellum organization"/>
    <property type="evidence" value="ECO:0007669"/>
    <property type="project" value="UniProtKB-UniRule"/>
</dbReference>
<evidence type="ECO:0000256" key="6">
    <source>
        <dbReference type="ARBA" id="ARBA00022741"/>
    </source>
</evidence>
<keyword evidence="7" id="KW-1005">Bacterial flagellum biogenesis</keyword>
<reference evidence="17" key="2">
    <citation type="submission" date="2014-05" db="EMBL/GenBank/DDBJ databases">
        <title>Draft genome sequence of Virgibacillus massiliensis Vm-5.</title>
        <authorList>
            <person name="Khelaifia S."/>
            <person name="Croce O."/>
            <person name="Lagier J.C."/>
            <person name="Raoult D."/>
        </authorList>
    </citation>
    <scope>NUCLEOTIDE SEQUENCE [LARGE SCALE GENOMIC DNA]</scope>
    <source>
        <strain evidence="17">Vm-5</strain>
    </source>
</reference>
<evidence type="ECO:0000259" key="14">
    <source>
        <dbReference type="SMART" id="SM00382"/>
    </source>
</evidence>
<evidence type="ECO:0000256" key="8">
    <source>
        <dbReference type="ARBA" id="ARBA00022927"/>
    </source>
</evidence>
<dbReference type="GO" id="GO:0006614">
    <property type="term" value="P:SRP-dependent cotranslational protein targeting to membrane"/>
    <property type="evidence" value="ECO:0007669"/>
    <property type="project" value="UniProtKB-UniRule"/>
</dbReference>
<dbReference type="SMART" id="SM00382">
    <property type="entry name" value="AAA"/>
    <property type="match status" value="1"/>
</dbReference>
<keyword evidence="5" id="KW-1003">Cell membrane</keyword>
<evidence type="ECO:0000256" key="2">
    <source>
        <dbReference type="ARBA" id="ARBA00008531"/>
    </source>
</evidence>
<dbReference type="EMBL" id="CCDP010000001">
    <property type="protein sequence ID" value="CDQ40097.1"/>
    <property type="molecule type" value="Genomic_DNA"/>
</dbReference>
<evidence type="ECO:0000256" key="10">
    <source>
        <dbReference type="ARBA" id="ARBA00023136"/>
    </source>
</evidence>
<dbReference type="GO" id="GO:0005525">
    <property type="term" value="F:GTP binding"/>
    <property type="evidence" value="ECO:0007669"/>
    <property type="project" value="UniProtKB-UniRule"/>
</dbReference>
<dbReference type="InterPro" id="IPR003593">
    <property type="entry name" value="AAA+_ATPase"/>
</dbReference>
<feature type="domain" description="SRP54-type proteins GTP-binding" evidence="15">
    <location>
        <begin position="177"/>
        <end position="368"/>
    </location>
</feature>
<dbReference type="GO" id="GO:0003924">
    <property type="term" value="F:GTPase activity"/>
    <property type="evidence" value="ECO:0007669"/>
    <property type="project" value="UniProtKB-UniRule"/>
</dbReference>
<evidence type="ECO:0000256" key="12">
    <source>
        <dbReference type="ARBA" id="ARBA00025337"/>
    </source>
</evidence>
<evidence type="ECO:0000256" key="11">
    <source>
        <dbReference type="ARBA" id="ARBA00023225"/>
    </source>
</evidence>
<evidence type="ECO:0000313" key="16">
    <source>
        <dbReference type="EMBL" id="CDQ40097.1"/>
    </source>
</evidence>
<keyword evidence="11" id="KW-1006">Bacterial flagellum protein export</keyword>
<keyword evidence="16" id="KW-0969">Cilium</keyword>
<comment type="caution">
    <text evidence="16">The sequence shown here is derived from an EMBL/GenBank/DDBJ whole genome shotgun (WGS) entry which is preliminary data.</text>
</comment>
<dbReference type="NCBIfam" id="TIGR03499">
    <property type="entry name" value="FlhF"/>
    <property type="match status" value="1"/>
</dbReference>
<dbReference type="FunFam" id="3.40.50.300:FF:000695">
    <property type="entry name" value="Flagellar biosynthesis regulator FlhF"/>
    <property type="match status" value="1"/>
</dbReference>
<dbReference type="CDD" id="cd17873">
    <property type="entry name" value="FlhF"/>
    <property type="match status" value="1"/>
</dbReference>
<gene>
    <name evidence="16" type="primary">flhF</name>
    <name evidence="16" type="ORF">BN990_02415</name>
</gene>
<dbReference type="Gene3D" id="3.40.50.300">
    <property type="entry name" value="P-loop containing nucleotide triphosphate hydrolases"/>
    <property type="match status" value="1"/>
</dbReference>
<comment type="function">
    <text evidence="12">Necessary for flagellar biosynthesis. May be involved in translocation of the flagellum.</text>
</comment>
<evidence type="ECO:0000256" key="4">
    <source>
        <dbReference type="ARBA" id="ARBA00022448"/>
    </source>
</evidence>
<keyword evidence="10" id="KW-0472">Membrane</keyword>
<accession>A0A024QCX8</accession>
<evidence type="ECO:0000256" key="9">
    <source>
        <dbReference type="ARBA" id="ARBA00023134"/>
    </source>
</evidence>
<keyword evidence="9" id="KW-0342">GTP-binding</keyword>
<organism evidence="16 17">
    <name type="scientific">Virgibacillus massiliensis</name>
    <dbReference type="NCBI Taxonomy" id="1462526"/>
    <lineage>
        <taxon>Bacteria</taxon>
        <taxon>Bacillati</taxon>
        <taxon>Bacillota</taxon>
        <taxon>Bacilli</taxon>
        <taxon>Bacillales</taxon>
        <taxon>Bacillaceae</taxon>
        <taxon>Virgibacillus</taxon>
    </lineage>
</organism>
<evidence type="ECO:0000256" key="1">
    <source>
        <dbReference type="ARBA" id="ARBA00004413"/>
    </source>
</evidence>
<dbReference type="GO" id="GO:0015031">
    <property type="term" value="P:protein transport"/>
    <property type="evidence" value="ECO:0007669"/>
    <property type="project" value="UniProtKB-KW"/>
</dbReference>
<dbReference type="eggNOG" id="COG1419">
    <property type="taxonomic scope" value="Bacteria"/>
</dbReference>
<dbReference type="PANTHER" id="PTHR43134:SF3">
    <property type="entry name" value="FLAGELLAR BIOSYNTHESIS PROTEIN FLHF"/>
    <property type="match status" value="1"/>
</dbReference>
<keyword evidence="6" id="KW-0547">Nucleotide-binding</keyword>
<dbReference type="InterPro" id="IPR020006">
    <property type="entry name" value="FlhF"/>
</dbReference>
<dbReference type="PANTHER" id="PTHR43134">
    <property type="entry name" value="SIGNAL RECOGNITION PARTICLE RECEPTOR SUBUNIT ALPHA"/>
    <property type="match status" value="1"/>
</dbReference>
<sequence>MKVKKYVAHSMPEAMKQIRKELGKDAVILHSREVKRGSRIFGLGKKTKIEVVAAKDSDPLIYNQTRQEGLTAEKRQAKEPKQESNSNVLEELQQVKKLLFQSSLQGIQYPVDFQVVYNQLLEQEVEVEIATSIMEAVIEREKTAKIHHSSSELAEEVNKEIERRLQSTHFEGISEQSQIIYFVGPTGVGKTTTLAKIAATSKLQEHKSIAFITTDTYRIAAVEQLKTYAQLLNVPLEVAYSNEELQKAIMKFAAYDLIFVDTAGRNFRNDQDVINFQESLPTNEASEVFLVLSLSAKPKDILDIYDQFRSIAIKAVIATKMDETRQYGSLLNITLGRKIGIAYITNGQNVPDDITRPDAKMISNFILGEHNET</sequence>
<dbReference type="GO" id="GO:0005047">
    <property type="term" value="F:signal recognition particle binding"/>
    <property type="evidence" value="ECO:0007669"/>
    <property type="project" value="TreeGrafter"/>
</dbReference>
<dbReference type="AlphaFoldDB" id="A0A024QCX8"/>
<dbReference type="InterPro" id="IPR047040">
    <property type="entry name" value="FlhF__GTPase_dom"/>
</dbReference>
<dbReference type="Proteomes" id="UP000028875">
    <property type="component" value="Unassembled WGS sequence"/>
</dbReference>
<keyword evidence="16" id="KW-0966">Cell projection</keyword>
<comment type="similarity">
    <text evidence="2">Belongs to the GTP-binding SRP family.</text>
</comment>
<keyword evidence="17" id="KW-1185">Reference proteome</keyword>
<keyword evidence="16" id="KW-0282">Flagellum</keyword>
<reference evidence="16 17" key="1">
    <citation type="submission" date="2014-03" db="EMBL/GenBank/DDBJ databases">
        <authorList>
            <person name="Urmite Genomes U."/>
        </authorList>
    </citation>
    <scope>NUCLEOTIDE SEQUENCE [LARGE SCALE GENOMIC DNA]</scope>
    <source>
        <strain evidence="16 17">Vm-5</strain>
    </source>
</reference>
<dbReference type="SMART" id="SM00962">
    <property type="entry name" value="SRP54"/>
    <property type="match status" value="1"/>
</dbReference>
<evidence type="ECO:0000256" key="3">
    <source>
        <dbReference type="ARBA" id="ARBA00014919"/>
    </source>
</evidence>
<protein>
    <recommendedName>
        <fullName evidence="3 13">Flagellar biosynthesis protein FlhF</fullName>
    </recommendedName>
</protein>
<evidence type="ECO:0000256" key="7">
    <source>
        <dbReference type="ARBA" id="ARBA00022795"/>
    </source>
</evidence>
<evidence type="ECO:0000256" key="5">
    <source>
        <dbReference type="ARBA" id="ARBA00022475"/>
    </source>
</evidence>
<dbReference type="InterPro" id="IPR000897">
    <property type="entry name" value="SRP54_GTPase_dom"/>
</dbReference>
<evidence type="ECO:0000256" key="13">
    <source>
        <dbReference type="NCBIfam" id="TIGR03499"/>
    </source>
</evidence>
<dbReference type="InterPro" id="IPR027417">
    <property type="entry name" value="P-loop_NTPase"/>
</dbReference>
<dbReference type="SUPFAM" id="SSF52540">
    <property type="entry name" value="P-loop containing nucleoside triphosphate hydrolases"/>
    <property type="match status" value="1"/>
</dbReference>
<keyword evidence="4" id="KW-0813">Transport</keyword>
<keyword evidence="8" id="KW-0653">Protein transport</keyword>
<name>A0A024QCX8_9BACI</name>
<dbReference type="Gene3D" id="1.20.120.1380">
    <property type="entry name" value="Flagellar FlhF biosynthesis protein, N domain"/>
    <property type="match status" value="1"/>
</dbReference>
<comment type="subcellular location">
    <subcellularLocation>
        <location evidence="1">Cell membrane</location>
        <topology evidence="1">Peripheral membrane protein</topology>
        <orientation evidence="1">Cytoplasmic side</orientation>
    </subcellularLocation>
</comment>
<feature type="domain" description="AAA+ ATPase" evidence="14">
    <location>
        <begin position="176"/>
        <end position="345"/>
    </location>
</feature>
<evidence type="ECO:0000259" key="15">
    <source>
        <dbReference type="SMART" id="SM00962"/>
    </source>
</evidence>
<proteinExistence type="inferred from homology"/>
<dbReference type="STRING" id="1462526.BN990_02415"/>